<reference evidence="11 16" key="3">
    <citation type="journal article" date="2012" name="Stand. Genomic Sci.">
        <title>Complete genome sequence of the aquatic bacterium Runella slithyformis type strain (LSU 4(T)).</title>
        <authorList>
            <person name="Copeland A."/>
            <person name="Zhang X."/>
            <person name="Misra M."/>
            <person name="Lapidus A."/>
            <person name="Nolan M."/>
            <person name="Lucas S."/>
            <person name="Deshpande S."/>
            <person name="Cheng J.F."/>
            <person name="Tapia R."/>
            <person name="Goodwin L.A."/>
            <person name="Pitluck S."/>
            <person name="Liolios K."/>
            <person name="Pagani I."/>
            <person name="Ivanova N."/>
            <person name="Mikhailova N."/>
            <person name="Pati A."/>
            <person name="Chen A."/>
            <person name="Palaniappan K."/>
            <person name="Land M."/>
            <person name="Hauser L."/>
            <person name="Pan C."/>
            <person name="Jeffries C.D."/>
            <person name="Detter J.C."/>
            <person name="Brambilla E.M."/>
            <person name="Rohde M."/>
            <person name="Djao O.D."/>
            <person name="Goker M."/>
            <person name="Sikorski J."/>
            <person name="Tindall B.J."/>
            <person name="Woyke T."/>
            <person name="Bristow J."/>
            <person name="Eisen J.A."/>
            <person name="Markowitz V."/>
            <person name="Hugenholtz P."/>
            <person name="Kyrpides N.C."/>
            <person name="Klenk H.P."/>
            <person name="Mavromatis K."/>
        </authorList>
    </citation>
    <scope>NUCLEOTIDE SEQUENCE [LARGE SCALE GENOMIC DNA]</scope>
    <source>
        <strain evidence="16">ATCC 29530 / DSM 19594 / LMG 11500 / NCIMB 11436 / LSU 4</strain>
        <strain evidence="11">DSM 19594</strain>
    </source>
</reference>
<gene>
    <name evidence="3" type="ordered locus">Runsl_0159</name>
    <name evidence="4" type="ordered locus">Runsl_0640</name>
    <name evidence="5" type="ordered locus">Runsl_0931</name>
    <name evidence="6" type="ordered locus">Runsl_1465</name>
    <name evidence="7" type="ordered locus">Runsl_1920</name>
    <name evidence="8" type="ordered locus">Runsl_2997</name>
    <name evidence="9" type="ordered locus">Runsl_3503</name>
    <name evidence="10" type="ordered locus">Runsl_4344</name>
    <name evidence="11" type="ordered locus">Runsl_4977</name>
    <name evidence="12" type="ordered locus">Runsl_5019</name>
    <name evidence="13" type="ordered locus">Runsl_5073</name>
    <name evidence="14" type="ordered locus">Runsl_5142</name>
    <name evidence="15" type="ordered locus">Runsl_5954</name>
</gene>
<dbReference type="KEGG" id="rsi:Runsl_5142"/>
<dbReference type="Gene3D" id="3.30.420.10">
    <property type="entry name" value="Ribonuclease H-like superfamily/Ribonuclease H"/>
    <property type="match status" value="1"/>
</dbReference>
<dbReference type="KEGG" id="rsi:Runsl_3503"/>
<dbReference type="PANTHER" id="PTHR46564:SF1">
    <property type="entry name" value="TRANSPOSASE"/>
    <property type="match status" value="1"/>
</dbReference>
<dbReference type="KEGG" id="rsi:Runsl_0159"/>
<dbReference type="InterPro" id="IPR036397">
    <property type="entry name" value="RNaseH_sf"/>
</dbReference>
<organism evidence="11 16">
    <name type="scientific">Runella slithyformis (strain ATCC 29530 / DSM 19594 / LMG 11500 / NCIMB 11436 / LSU 4)</name>
    <dbReference type="NCBI Taxonomy" id="761193"/>
    <lineage>
        <taxon>Bacteria</taxon>
        <taxon>Pseudomonadati</taxon>
        <taxon>Bacteroidota</taxon>
        <taxon>Cytophagia</taxon>
        <taxon>Cytophagales</taxon>
        <taxon>Spirosomataceae</taxon>
        <taxon>Runella</taxon>
    </lineage>
</organism>
<dbReference type="EMBL" id="CP002859">
    <property type="protein sequence ID" value="AEI46616.1"/>
    <property type="molecule type" value="Genomic_DNA"/>
</dbReference>
<sequence>MKAKYKPSDYEILRRRCVELKEAGWKQKDITSALGLTEGWVSQTLKKYRELGAEGLLARKPPGSLPKLTSEQLSQLVEELKQGAVSHGFPGHIWTRSRVNELIGRLFGVSYDLTQVGRILKKLGWSLQKPAKKARQQSKQKVQQWREETVPELKKAEDENRAIVYIDESGFYLLPLVCRTWAPKGKTPIIEEKAGKEHLSLIAAMAPNGRLYVGGQDKAYNSEGVVDFLEYLCRRYRSKDLIVIWDGATIHRSQAIKDFLARKKGRVHLVALPGYSPELNPVELLWSQLKRELKNRVFLDLTDLAEVLKEKIEEVRKDTELLVSFFKKKEVAFFTG</sequence>
<dbReference type="EMBL" id="CP002859">
    <property type="protein sequence ID" value="AEI49867.1"/>
    <property type="molecule type" value="Genomic_DNA"/>
</dbReference>
<dbReference type="KEGG" id="rsi:Runsl_5019"/>
<dbReference type="Pfam" id="PF13358">
    <property type="entry name" value="DDE_3"/>
    <property type="match status" value="1"/>
</dbReference>
<keyword evidence="16" id="KW-1185">Reference proteome</keyword>
<dbReference type="KEGG" id="rsi:Runsl_0931"/>
<dbReference type="EMBL" id="CP002859">
    <property type="protein sequence ID" value="AEI48343.1"/>
    <property type="molecule type" value="Genomic_DNA"/>
</dbReference>
<dbReference type="EMBL" id="CP002859">
    <property type="protein sequence ID" value="AEI47083.1"/>
    <property type="molecule type" value="Genomic_DNA"/>
</dbReference>
<dbReference type="KEGG" id="rsi:Runsl_5073"/>
<keyword evidence="15" id="KW-0614">Plasmid</keyword>
<dbReference type="KEGG" id="rsi:Runsl_2997"/>
<name>A0A7U3ZQ60_RUNSL</name>
<evidence type="ECO:0000313" key="8">
    <source>
        <dbReference type="EMBL" id="AEI49383.1"/>
    </source>
</evidence>
<evidence type="ECO:0000313" key="7">
    <source>
        <dbReference type="EMBL" id="AEI48343.1"/>
    </source>
</evidence>
<dbReference type="GO" id="GO:0003676">
    <property type="term" value="F:nucleic acid binding"/>
    <property type="evidence" value="ECO:0007669"/>
    <property type="project" value="InterPro"/>
</dbReference>
<evidence type="ECO:0000313" key="5">
    <source>
        <dbReference type="EMBL" id="AEI47367.1"/>
    </source>
</evidence>
<evidence type="ECO:0000313" key="12">
    <source>
        <dbReference type="EMBL" id="AEI51328.1"/>
    </source>
</evidence>
<dbReference type="InterPro" id="IPR025959">
    <property type="entry name" value="Winged_HTH_dom"/>
</dbReference>
<evidence type="ECO:0000313" key="4">
    <source>
        <dbReference type="EMBL" id="AEI47083.1"/>
    </source>
</evidence>
<dbReference type="InterPro" id="IPR047655">
    <property type="entry name" value="Transpos_IS630-like"/>
</dbReference>
<evidence type="ECO:0000313" key="10">
    <source>
        <dbReference type="EMBL" id="AEI50677.1"/>
    </source>
</evidence>
<evidence type="ECO:0000313" key="11">
    <source>
        <dbReference type="EMBL" id="AEI51286.1"/>
    </source>
</evidence>
<evidence type="ECO:0000313" key="6">
    <source>
        <dbReference type="EMBL" id="AEI47891.1"/>
    </source>
</evidence>
<dbReference type="EMBL" id="CP002859">
    <property type="protein sequence ID" value="AEI50677.1"/>
    <property type="molecule type" value="Genomic_DNA"/>
</dbReference>
<dbReference type="EMBL" id="CP002859">
    <property type="protein sequence ID" value="AEI47367.1"/>
    <property type="molecule type" value="Genomic_DNA"/>
</dbReference>
<dbReference type="EMBL" id="CP002859">
    <property type="protein sequence ID" value="AEI51379.1"/>
    <property type="molecule type" value="Genomic_DNA"/>
</dbReference>
<proteinExistence type="predicted"/>
<protein>
    <submittedName>
        <fullName evidence="15">Paired box domain protein</fullName>
    </submittedName>
    <submittedName>
        <fullName evidence="11">Transposase</fullName>
    </submittedName>
</protein>
<dbReference type="Proteomes" id="UP000000493">
    <property type="component" value="Chromosome"/>
</dbReference>
<reference evidence="16" key="1">
    <citation type="submission" date="2011-06" db="EMBL/GenBank/DDBJ databases">
        <title>The complete genome of chromosome of Runella slithyformis DSM 19594.</title>
        <authorList>
            <consortium name="US DOE Joint Genome Institute (JGI-PGF)"/>
            <person name="Lucas S."/>
            <person name="Han J."/>
            <person name="Lapidus A."/>
            <person name="Bruce D."/>
            <person name="Goodwin L."/>
            <person name="Pitluck S."/>
            <person name="Peters L."/>
            <person name="Kyrpides N."/>
            <person name="Mavromatis K."/>
            <person name="Ivanova N."/>
            <person name="Ovchinnikova G."/>
            <person name="Zhang X."/>
            <person name="Misra M."/>
            <person name="Detter J.C."/>
            <person name="Tapia R."/>
            <person name="Han C."/>
            <person name="Land M."/>
            <person name="Hauser L."/>
            <person name="Markowitz V."/>
            <person name="Cheng J.-F."/>
            <person name="Hugenholtz P."/>
            <person name="Woyke T."/>
            <person name="Wu D."/>
            <person name="Tindall B."/>
            <person name="Faehrich R."/>
            <person name="Brambilla E."/>
            <person name="Klenk H.-P."/>
            <person name="Eisen J.A."/>
        </authorList>
    </citation>
    <scope>NUCLEOTIDE SEQUENCE [LARGE SCALE GENOMIC DNA]</scope>
    <source>
        <strain evidence="16">ATCC 29530 / DSM 19594 / LMG 11500 / NCIMB 11436 / LSU 4</strain>
    </source>
</reference>
<evidence type="ECO:0000259" key="2">
    <source>
        <dbReference type="Pfam" id="PF13592"/>
    </source>
</evidence>
<accession>A0A7U3ZQ60</accession>
<dbReference type="InterPro" id="IPR036388">
    <property type="entry name" value="WH-like_DNA-bd_sf"/>
</dbReference>
<dbReference type="EMBL" id="CP002859">
    <property type="protein sequence ID" value="AEI49383.1"/>
    <property type="molecule type" value="Genomic_DNA"/>
</dbReference>
<dbReference type="InterPro" id="IPR009057">
    <property type="entry name" value="Homeodomain-like_sf"/>
</dbReference>
<feature type="domain" description="Tc1-like transposase DDE" evidence="1">
    <location>
        <begin position="163"/>
        <end position="304"/>
    </location>
</feature>
<dbReference type="NCBIfam" id="NF033545">
    <property type="entry name" value="transpos_IS630"/>
    <property type="match status" value="1"/>
</dbReference>
<dbReference type="Pfam" id="PF13384">
    <property type="entry name" value="HTH_23"/>
    <property type="match status" value="1"/>
</dbReference>
<dbReference type="EMBL" id="CP002859">
    <property type="protein sequence ID" value="AEI51286.1"/>
    <property type="molecule type" value="Genomic_DNA"/>
</dbReference>
<reference evidence="16" key="2">
    <citation type="submission" date="2011-06" db="EMBL/GenBank/DDBJ databases">
        <title>The complete genome of plasmid 2 of Runella slithyformis DSM 19594.</title>
        <authorList>
            <consortium name="US DOE Joint Genome Institute (JGI-PGF)"/>
            <person name="Lucas S."/>
            <person name="Han J."/>
            <person name="Lapidus A."/>
            <person name="Bruce D."/>
            <person name="Goodwin L."/>
            <person name="Pitluck S."/>
            <person name="Peters L."/>
            <person name="Kyrpides N."/>
            <person name="Mavromatis K."/>
            <person name="Ivanova N."/>
            <person name="Ovchinnikova G."/>
            <person name="Zhang X."/>
            <person name="Misra M."/>
            <person name="Detter J.C."/>
            <person name="Tapia R."/>
            <person name="Han C."/>
            <person name="Land M."/>
            <person name="Hauser L."/>
            <person name="Markowitz V."/>
            <person name="Cheng J.-F."/>
            <person name="Hugenholtz P."/>
            <person name="Woyke T."/>
            <person name="Wu D."/>
            <person name="Tindall B."/>
            <person name="Faehrich R."/>
            <person name="Brambilla E."/>
            <person name="Klenk H.-P."/>
            <person name="Eisen J.A."/>
        </authorList>
    </citation>
    <scope>NUCLEOTIDE SEQUENCE [LARGE SCALE GENOMIC DNA]</scope>
    <source>
        <strain evidence="16">ATCC 29530 / DSM 19594 / LMG 11500 / NCIMB 11436 / LSU 4</strain>
        <plasmid evidence="16">pRUNSL02</plasmid>
    </source>
</reference>
<dbReference type="EMBL" id="CP002859">
    <property type="protein sequence ID" value="AEI51328.1"/>
    <property type="molecule type" value="Genomic_DNA"/>
</dbReference>
<dbReference type="KEGG" id="rsi:Runsl_1920"/>
<feature type="domain" description="Winged helix-turn helix" evidence="2">
    <location>
        <begin position="93"/>
        <end position="149"/>
    </location>
</feature>
<evidence type="ECO:0000313" key="13">
    <source>
        <dbReference type="EMBL" id="AEI51379.1"/>
    </source>
</evidence>
<evidence type="ECO:0000313" key="3">
    <source>
        <dbReference type="EMBL" id="AEI46616.1"/>
    </source>
</evidence>
<dbReference type="Pfam" id="PF13592">
    <property type="entry name" value="HTH_33"/>
    <property type="match status" value="1"/>
</dbReference>
<dbReference type="KEGG" id="rsi:Runsl_1465"/>
<evidence type="ECO:0000313" key="9">
    <source>
        <dbReference type="EMBL" id="AEI49867.1"/>
    </source>
</evidence>
<geneLocation type="plasmid" evidence="15 16">
    <name>pRUNSL02</name>
</geneLocation>
<dbReference type="RefSeq" id="WP_013925941.1">
    <property type="nucleotide sequence ID" value="NC_015704.1"/>
</dbReference>
<evidence type="ECO:0000313" key="14">
    <source>
        <dbReference type="EMBL" id="AEI51444.1"/>
    </source>
</evidence>
<dbReference type="EMBL" id="CP002859">
    <property type="protein sequence ID" value="AEI51444.1"/>
    <property type="molecule type" value="Genomic_DNA"/>
</dbReference>
<dbReference type="AlphaFoldDB" id="A0A7U3ZQ60"/>
<dbReference type="SUPFAM" id="SSF46689">
    <property type="entry name" value="Homeodomain-like"/>
    <property type="match status" value="1"/>
</dbReference>
<evidence type="ECO:0000313" key="15">
    <source>
        <dbReference type="EMBL" id="AEI52090.1"/>
    </source>
</evidence>
<dbReference type="EMBL" id="CP002861">
    <property type="protein sequence ID" value="AEI52090.1"/>
    <property type="molecule type" value="Genomic_DNA"/>
</dbReference>
<dbReference type="Gene3D" id="1.10.10.10">
    <property type="entry name" value="Winged helix-like DNA-binding domain superfamily/Winged helix DNA-binding domain"/>
    <property type="match status" value="1"/>
</dbReference>
<dbReference type="KEGG" id="rsi:Runsl_5954"/>
<dbReference type="KEGG" id="rsi:Runsl_0640"/>
<dbReference type="InterPro" id="IPR038717">
    <property type="entry name" value="Tc1-like_DDE_dom"/>
</dbReference>
<dbReference type="KEGG" id="rsi:Runsl_4977"/>
<dbReference type="PANTHER" id="PTHR46564">
    <property type="entry name" value="TRANSPOSASE"/>
    <property type="match status" value="1"/>
</dbReference>
<evidence type="ECO:0000259" key="1">
    <source>
        <dbReference type="Pfam" id="PF13358"/>
    </source>
</evidence>
<dbReference type="KEGG" id="rsi:Runsl_4344"/>
<dbReference type="EMBL" id="CP002859">
    <property type="protein sequence ID" value="AEI47891.1"/>
    <property type="molecule type" value="Genomic_DNA"/>
</dbReference>
<evidence type="ECO:0000313" key="16">
    <source>
        <dbReference type="Proteomes" id="UP000000493"/>
    </source>
</evidence>
<dbReference type="Proteomes" id="UP000000493">
    <property type="component" value="Plasmid pRUNSL02"/>
</dbReference>